<dbReference type="Pfam" id="PF03151">
    <property type="entry name" value="TPT"/>
    <property type="match status" value="1"/>
</dbReference>
<dbReference type="SUPFAM" id="SSF103481">
    <property type="entry name" value="Multidrug resistance efflux transporter EmrE"/>
    <property type="match status" value="1"/>
</dbReference>
<dbReference type="PANTHER" id="PTHR11132">
    <property type="entry name" value="SOLUTE CARRIER FAMILY 35"/>
    <property type="match status" value="1"/>
</dbReference>
<protein>
    <submittedName>
        <fullName evidence="9">TPT domain-containing protein</fullName>
    </submittedName>
</protein>
<keyword evidence="3 5" id="KW-1133">Transmembrane helix</keyword>
<reference evidence="9" key="1">
    <citation type="submission" date="2016-04" db="UniProtKB">
        <authorList>
            <consortium name="WormBaseParasite"/>
        </authorList>
    </citation>
    <scope>IDENTIFICATION</scope>
</reference>
<dbReference type="InterPro" id="IPR050186">
    <property type="entry name" value="TPT_transporter"/>
</dbReference>
<dbReference type="Proteomes" id="UP000274131">
    <property type="component" value="Unassembled WGS sequence"/>
</dbReference>
<evidence type="ECO:0000256" key="5">
    <source>
        <dbReference type="SAM" id="Phobius"/>
    </source>
</evidence>
<evidence type="ECO:0000313" key="8">
    <source>
        <dbReference type="Proteomes" id="UP000274131"/>
    </source>
</evidence>
<dbReference type="OrthoDB" id="18894at2759"/>
<evidence type="ECO:0000313" key="9">
    <source>
        <dbReference type="WBParaSite" id="EVEC_0000869601-mRNA-1"/>
    </source>
</evidence>
<comment type="subcellular location">
    <subcellularLocation>
        <location evidence="1">Membrane</location>
        <topology evidence="1">Multi-pass membrane protein</topology>
    </subcellularLocation>
</comment>
<dbReference type="STRING" id="51028.A0A158QB96"/>
<dbReference type="InterPro" id="IPR004853">
    <property type="entry name" value="Sugar_P_trans_dom"/>
</dbReference>
<keyword evidence="8" id="KW-1185">Reference proteome</keyword>
<dbReference type="InterPro" id="IPR037185">
    <property type="entry name" value="EmrE-like"/>
</dbReference>
<gene>
    <name evidence="7" type="ORF">EVEC_LOCUS8180</name>
</gene>
<sequence length="307" mass="34531">MVRSSSAVEEKTVEGSVINTATLKLLLIISLYYPLSIGLTFYQKAFLNVYGLPLFVVAGHYLFKYFLASILRCFLECFCGRRSRISLKEQLRWLTPIGICASLDIGLSNWGLEYVTVSLYTMGKSTSILFIVAFSLLFHLERWRASLGFATGCIAFGLFLFTWRASQFDPLGFFLIELASACTGVRWTVSQMVMQREDQTLRNPIDMIVHVQPWMLLAIVPLVYIFEGSKISFTRLFSCGETFAPVEVFIFIAIGGLLAFAMEMSEYLLLVTTSGITLNIFGIIKEVVTLLLAHIINDDRLSVVCSF</sequence>
<evidence type="ECO:0000313" key="7">
    <source>
        <dbReference type="EMBL" id="VDD93429.1"/>
    </source>
</evidence>
<feature type="transmembrane region" description="Helical" evidence="5">
    <location>
        <begin position="171"/>
        <end position="189"/>
    </location>
</feature>
<dbReference type="EMBL" id="UXUI01009301">
    <property type="protein sequence ID" value="VDD93429.1"/>
    <property type="molecule type" value="Genomic_DNA"/>
</dbReference>
<feature type="transmembrane region" description="Helical" evidence="5">
    <location>
        <begin position="267"/>
        <end position="284"/>
    </location>
</feature>
<evidence type="ECO:0000259" key="6">
    <source>
        <dbReference type="Pfam" id="PF03151"/>
    </source>
</evidence>
<proteinExistence type="predicted"/>
<dbReference type="WBParaSite" id="EVEC_0000869601-mRNA-1">
    <property type="protein sequence ID" value="EVEC_0000869601-mRNA-1"/>
    <property type="gene ID" value="EVEC_0000869601"/>
</dbReference>
<evidence type="ECO:0000256" key="4">
    <source>
        <dbReference type="ARBA" id="ARBA00023136"/>
    </source>
</evidence>
<accession>A0A158QB96</accession>
<keyword evidence="2 5" id="KW-0812">Transmembrane</keyword>
<feature type="transmembrane region" description="Helical" evidence="5">
    <location>
        <begin position="21"/>
        <end position="42"/>
    </location>
</feature>
<evidence type="ECO:0000256" key="2">
    <source>
        <dbReference type="ARBA" id="ARBA00022692"/>
    </source>
</evidence>
<dbReference type="AlphaFoldDB" id="A0A158QB96"/>
<evidence type="ECO:0000256" key="1">
    <source>
        <dbReference type="ARBA" id="ARBA00004141"/>
    </source>
</evidence>
<feature type="transmembrane region" description="Helical" evidence="5">
    <location>
        <begin position="117"/>
        <end position="138"/>
    </location>
</feature>
<feature type="transmembrane region" description="Helical" evidence="5">
    <location>
        <begin position="242"/>
        <end position="260"/>
    </location>
</feature>
<keyword evidence="4 5" id="KW-0472">Membrane</keyword>
<feature type="domain" description="Sugar phosphate transporter" evidence="6">
    <location>
        <begin position="23"/>
        <end position="303"/>
    </location>
</feature>
<evidence type="ECO:0000256" key="3">
    <source>
        <dbReference type="ARBA" id="ARBA00022989"/>
    </source>
</evidence>
<feature type="transmembrane region" description="Helical" evidence="5">
    <location>
        <begin position="209"/>
        <end position="226"/>
    </location>
</feature>
<organism evidence="9">
    <name type="scientific">Enterobius vermicularis</name>
    <name type="common">Human pinworm</name>
    <dbReference type="NCBI Taxonomy" id="51028"/>
    <lineage>
        <taxon>Eukaryota</taxon>
        <taxon>Metazoa</taxon>
        <taxon>Ecdysozoa</taxon>
        <taxon>Nematoda</taxon>
        <taxon>Chromadorea</taxon>
        <taxon>Rhabditida</taxon>
        <taxon>Spirurina</taxon>
        <taxon>Oxyuridomorpha</taxon>
        <taxon>Oxyuroidea</taxon>
        <taxon>Oxyuridae</taxon>
        <taxon>Enterobius</taxon>
    </lineage>
</organism>
<dbReference type="GO" id="GO:0016020">
    <property type="term" value="C:membrane"/>
    <property type="evidence" value="ECO:0007669"/>
    <property type="project" value="UniProtKB-SubCell"/>
</dbReference>
<name>A0A158QB96_ENTVE</name>
<feature type="transmembrane region" description="Helical" evidence="5">
    <location>
        <begin position="145"/>
        <end position="165"/>
    </location>
</feature>
<reference evidence="7 8" key="2">
    <citation type="submission" date="2018-10" db="EMBL/GenBank/DDBJ databases">
        <authorList>
            <consortium name="Pathogen Informatics"/>
        </authorList>
    </citation>
    <scope>NUCLEOTIDE SEQUENCE [LARGE SCALE GENOMIC DNA]</scope>
</reference>